<name>A0A4Z0M8G0_9GAMM</name>
<keyword evidence="4" id="KW-1185">Reference proteome</keyword>
<evidence type="ECO:0000256" key="1">
    <source>
        <dbReference type="SAM" id="MobiDB-lite"/>
    </source>
</evidence>
<dbReference type="OrthoDB" id="6638317at2"/>
<dbReference type="Pfam" id="PF14258">
    <property type="entry name" value="DUF4350"/>
    <property type="match status" value="1"/>
</dbReference>
<dbReference type="Proteomes" id="UP000298050">
    <property type="component" value="Unassembled WGS sequence"/>
</dbReference>
<proteinExistence type="predicted"/>
<protein>
    <submittedName>
        <fullName evidence="3">DUF4350 domain-containing protein</fullName>
    </submittedName>
</protein>
<dbReference type="InterPro" id="IPR025646">
    <property type="entry name" value="DUF4350"/>
</dbReference>
<gene>
    <name evidence="3" type="ORF">E4634_02840</name>
</gene>
<evidence type="ECO:0000259" key="2">
    <source>
        <dbReference type="Pfam" id="PF14258"/>
    </source>
</evidence>
<reference evidence="3 4" key="1">
    <citation type="submission" date="2019-04" db="EMBL/GenBank/DDBJ databases">
        <title>Taxonomy of novel Haliea sp. from mangrove soil of West Coast of India.</title>
        <authorList>
            <person name="Verma A."/>
            <person name="Kumar P."/>
            <person name="Krishnamurthi S."/>
        </authorList>
    </citation>
    <scope>NUCLEOTIDE SEQUENCE [LARGE SCALE GENOMIC DNA]</scope>
    <source>
        <strain evidence="3 4">SAOS-164</strain>
    </source>
</reference>
<feature type="compositionally biased region" description="Acidic residues" evidence="1">
    <location>
        <begin position="145"/>
        <end position="154"/>
    </location>
</feature>
<accession>A0A4Z0M8G0</accession>
<comment type="caution">
    <text evidence="3">The sequence shown here is derived from an EMBL/GenBank/DDBJ whole genome shotgun (WGS) entry which is preliminary data.</text>
</comment>
<feature type="domain" description="DUF4350" evidence="2">
    <location>
        <begin position="43"/>
        <end position="304"/>
    </location>
</feature>
<evidence type="ECO:0000313" key="4">
    <source>
        <dbReference type="Proteomes" id="UP000298050"/>
    </source>
</evidence>
<sequence length="459" mass="50258">MSNRGLILLIALPAVFFLFAFLALFEAKRVENDTGWTIEAYINPHLAARQFLERLGAQVATRDSLPLDAALPAGGTVYLSQPGQVLTSAQAARLTRWMRDGGHLVLRVNAGEQDNPLLDDFGVIVEGTYCGCEVEDEASGATGEETGESAESTEEPTSLSEALRQYNEEIRAQLDGEAPAEDDSTAQEEVDPHAGHLSELTFEGVEETLTIDLGQATQLFHPALAEEWEEHLEEEWEEDFPDSAYDDYAAPDEAVPQPVYYAGSEQGVNFMQFEVGDGLLSLLAGADPFANGRIGDYDHAYLLWLLSDGNGETLLFHGAHAPSLWQLLWRHFPEAAVAALVLFVASLWAAGRRFGPVVEPPVIELRGIAEHLRASGDYQWQHGAAQALLQPLEAAVMERAQRLFPHLDQLPAQQQLDLLAQHSALPEAAIRDALYGEPPQTPGAFTERARFLQQLGEAL</sequence>
<dbReference type="AlphaFoldDB" id="A0A4Z0M8G0"/>
<dbReference type="RefSeq" id="WP_135441073.1">
    <property type="nucleotide sequence ID" value="NZ_SRLE01000002.1"/>
</dbReference>
<dbReference type="EMBL" id="SRLE01000002">
    <property type="protein sequence ID" value="TGD75821.1"/>
    <property type="molecule type" value="Genomic_DNA"/>
</dbReference>
<feature type="region of interest" description="Disordered" evidence="1">
    <location>
        <begin position="138"/>
        <end position="160"/>
    </location>
</feature>
<evidence type="ECO:0000313" key="3">
    <source>
        <dbReference type="EMBL" id="TGD75821.1"/>
    </source>
</evidence>
<organism evidence="3 4">
    <name type="scientific">Mangrovimicrobium sediminis</name>
    <dbReference type="NCBI Taxonomy" id="2562682"/>
    <lineage>
        <taxon>Bacteria</taxon>
        <taxon>Pseudomonadati</taxon>
        <taxon>Pseudomonadota</taxon>
        <taxon>Gammaproteobacteria</taxon>
        <taxon>Cellvibrionales</taxon>
        <taxon>Halieaceae</taxon>
        <taxon>Mangrovimicrobium</taxon>
    </lineage>
</organism>